<evidence type="ECO:0000313" key="8">
    <source>
        <dbReference type="Proteomes" id="UP001501706"/>
    </source>
</evidence>
<keyword evidence="5" id="KW-1133">Transmembrane helix</keyword>
<dbReference type="SUPFAM" id="SSF52833">
    <property type="entry name" value="Thioredoxin-like"/>
    <property type="match status" value="1"/>
</dbReference>
<dbReference type="Proteomes" id="UP001501706">
    <property type="component" value="Unassembled WGS sequence"/>
</dbReference>
<evidence type="ECO:0000256" key="1">
    <source>
        <dbReference type="ARBA" id="ARBA00004196"/>
    </source>
</evidence>
<dbReference type="PANTHER" id="PTHR42852">
    <property type="entry name" value="THIOL:DISULFIDE INTERCHANGE PROTEIN DSBE"/>
    <property type="match status" value="1"/>
</dbReference>
<keyword evidence="3" id="KW-0676">Redox-active center</keyword>
<organism evidence="7 8">
    <name type="scientific">Pigmentiphaga daeguensis</name>
    <dbReference type="NCBI Taxonomy" id="414049"/>
    <lineage>
        <taxon>Bacteria</taxon>
        <taxon>Pseudomonadati</taxon>
        <taxon>Pseudomonadota</taxon>
        <taxon>Betaproteobacteria</taxon>
        <taxon>Burkholderiales</taxon>
        <taxon>Alcaligenaceae</taxon>
        <taxon>Pigmentiphaga</taxon>
    </lineage>
</organism>
<protein>
    <submittedName>
        <fullName evidence="7">TlpA disulfide reductase family protein</fullName>
    </submittedName>
</protein>
<keyword evidence="5" id="KW-0812">Transmembrane</keyword>
<evidence type="ECO:0000256" key="5">
    <source>
        <dbReference type="SAM" id="Phobius"/>
    </source>
</evidence>
<dbReference type="InterPro" id="IPR050553">
    <property type="entry name" value="Thioredoxin_ResA/DsbE_sf"/>
</dbReference>
<dbReference type="InterPro" id="IPR013766">
    <property type="entry name" value="Thioredoxin_domain"/>
</dbReference>
<dbReference type="RefSeq" id="WP_343927658.1">
    <property type="nucleotide sequence ID" value="NZ_BAAAEN010000009.1"/>
</dbReference>
<dbReference type="Pfam" id="PF08534">
    <property type="entry name" value="Redoxin"/>
    <property type="match status" value="1"/>
</dbReference>
<proteinExistence type="predicted"/>
<evidence type="ECO:0000256" key="3">
    <source>
        <dbReference type="ARBA" id="ARBA00023284"/>
    </source>
</evidence>
<accession>A0ABN1BYW8</accession>
<feature type="region of interest" description="Disordered" evidence="4">
    <location>
        <begin position="1"/>
        <end position="24"/>
    </location>
</feature>
<dbReference type="InterPro" id="IPR006311">
    <property type="entry name" value="TAT_signal"/>
</dbReference>
<comment type="subcellular location">
    <subcellularLocation>
        <location evidence="1">Cell envelope</location>
    </subcellularLocation>
</comment>
<comment type="caution">
    <text evidence="7">The sequence shown here is derived from an EMBL/GenBank/DDBJ whole genome shotgun (WGS) entry which is preliminary data.</text>
</comment>
<dbReference type="CDD" id="cd02966">
    <property type="entry name" value="TlpA_like_family"/>
    <property type="match status" value="1"/>
</dbReference>
<sequence>MSAPKGGAASRGEDGARQQGSTASGSSRRRLLMYGGTGLAAALVGGGVAWWRLAPTAASDRAVNILYAQTLEGLDGRSYPFQQWRGRRLVVNFWATWCPPCVDEMPELDMLHQEFANTAQFVGIGIDSAANMRKFVEKVPVGYPLLIAGNVGTELARELGNASGGLPYTVVIDEKGAVIHQYSGRIKPDTLRGVLRPA</sequence>
<dbReference type="InterPro" id="IPR013740">
    <property type="entry name" value="Redoxin"/>
</dbReference>
<dbReference type="PROSITE" id="PS00194">
    <property type="entry name" value="THIOREDOXIN_1"/>
    <property type="match status" value="1"/>
</dbReference>
<feature type="domain" description="Thioredoxin" evidence="6">
    <location>
        <begin position="60"/>
        <end position="198"/>
    </location>
</feature>
<dbReference type="PANTHER" id="PTHR42852:SF13">
    <property type="entry name" value="PROTEIN DIPZ"/>
    <property type="match status" value="1"/>
</dbReference>
<evidence type="ECO:0000313" key="7">
    <source>
        <dbReference type="EMBL" id="GAA0508290.1"/>
    </source>
</evidence>
<feature type="transmembrane region" description="Helical" evidence="5">
    <location>
        <begin position="31"/>
        <end position="51"/>
    </location>
</feature>
<dbReference type="Gene3D" id="3.40.30.10">
    <property type="entry name" value="Glutaredoxin"/>
    <property type="match status" value="1"/>
</dbReference>
<evidence type="ECO:0000256" key="4">
    <source>
        <dbReference type="SAM" id="MobiDB-lite"/>
    </source>
</evidence>
<dbReference type="InterPro" id="IPR036249">
    <property type="entry name" value="Thioredoxin-like_sf"/>
</dbReference>
<evidence type="ECO:0000259" key="6">
    <source>
        <dbReference type="PROSITE" id="PS51352"/>
    </source>
</evidence>
<gene>
    <name evidence="7" type="ORF">GCM10009097_26770</name>
</gene>
<keyword evidence="8" id="KW-1185">Reference proteome</keyword>
<dbReference type="PROSITE" id="PS51352">
    <property type="entry name" value="THIOREDOXIN_2"/>
    <property type="match status" value="1"/>
</dbReference>
<dbReference type="InterPro" id="IPR017937">
    <property type="entry name" value="Thioredoxin_CS"/>
</dbReference>
<dbReference type="EMBL" id="BAAAEN010000009">
    <property type="protein sequence ID" value="GAA0508290.1"/>
    <property type="molecule type" value="Genomic_DNA"/>
</dbReference>
<keyword evidence="2" id="KW-0201">Cytochrome c-type biogenesis</keyword>
<reference evidence="7 8" key="1">
    <citation type="journal article" date="2019" name="Int. J. Syst. Evol. Microbiol.">
        <title>The Global Catalogue of Microorganisms (GCM) 10K type strain sequencing project: providing services to taxonomists for standard genome sequencing and annotation.</title>
        <authorList>
            <consortium name="The Broad Institute Genomics Platform"/>
            <consortium name="The Broad Institute Genome Sequencing Center for Infectious Disease"/>
            <person name="Wu L."/>
            <person name="Ma J."/>
        </authorList>
    </citation>
    <scope>NUCLEOTIDE SEQUENCE [LARGE SCALE GENOMIC DNA]</scope>
    <source>
        <strain evidence="7 8">JCM 14330</strain>
    </source>
</reference>
<dbReference type="PROSITE" id="PS51318">
    <property type="entry name" value="TAT"/>
    <property type="match status" value="1"/>
</dbReference>
<keyword evidence="5" id="KW-0472">Membrane</keyword>
<name>A0ABN1BYW8_9BURK</name>
<evidence type="ECO:0000256" key="2">
    <source>
        <dbReference type="ARBA" id="ARBA00022748"/>
    </source>
</evidence>